<dbReference type="Proteomes" id="UP000008549">
    <property type="component" value="Unassembled WGS sequence"/>
</dbReference>
<evidence type="ECO:0000256" key="6">
    <source>
        <dbReference type="SAM" id="Phobius"/>
    </source>
</evidence>
<evidence type="ECO:0000256" key="2">
    <source>
        <dbReference type="ARBA" id="ARBA00022448"/>
    </source>
</evidence>
<dbReference type="KEGG" id="cbr:CBG_05207"/>
<accession>A8WZD9</accession>
<evidence type="ECO:0000256" key="4">
    <source>
        <dbReference type="ARBA" id="ARBA00022989"/>
    </source>
</evidence>
<keyword evidence="3 6" id="KW-0812">Transmembrane</keyword>
<feature type="transmembrane region" description="Helical" evidence="6">
    <location>
        <begin position="113"/>
        <end position="133"/>
    </location>
</feature>
<feature type="transmembrane region" description="Helical" evidence="6">
    <location>
        <begin position="247"/>
        <end position="273"/>
    </location>
</feature>
<dbReference type="GO" id="GO:0016020">
    <property type="term" value="C:membrane"/>
    <property type="evidence" value="ECO:0007669"/>
    <property type="project" value="UniProtKB-SubCell"/>
</dbReference>
<feature type="transmembrane region" description="Helical" evidence="6">
    <location>
        <begin position="217"/>
        <end position="235"/>
    </location>
</feature>
<evidence type="ECO:0000256" key="5">
    <source>
        <dbReference type="ARBA" id="ARBA00023136"/>
    </source>
</evidence>
<evidence type="ECO:0000256" key="1">
    <source>
        <dbReference type="ARBA" id="ARBA00004370"/>
    </source>
</evidence>
<feature type="transmembrane region" description="Helical" evidence="6">
    <location>
        <begin position="24"/>
        <end position="48"/>
    </location>
</feature>
<dbReference type="EMBL" id="HE601113">
    <property type="protein sequence ID" value="CAP25749.2"/>
    <property type="molecule type" value="Genomic_DNA"/>
</dbReference>
<feature type="transmembrane region" description="Helical" evidence="6">
    <location>
        <begin position="139"/>
        <end position="162"/>
    </location>
</feature>
<feature type="transmembrane region" description="Helical" evidence="6">
    <location>
        <begin position="438"/>
        <end position="462"/>
    </location>
</feature>
<keyword evidence="4 6" id="KW-1133">Transmembrane helix</keyword>
<dbReference type="InterPro" id="IPR013057">
    <property type="entry name" value="AA_transpt_TM"/>
</dbReference>
<keyword evidence="5 6" id="KW-0472">Membrane</keyword>
<dbReference type="FunCoup" id="A8WZD9">
    <property type="interactions" value="5"/>
</dbReference>
<reference evidence="8 9" key="2">
    <citation type="journal article" date="2011" name="PLoS Genet.">
        <title>Caenorhabditis briggsae recombinant inbred line genotypes reveal inter-strain incompatibility and the evolution of recombination.</title>
        <authorList>
            <person name="Ross J.A."/>
            <person name="Koboldt D.C."/>
            <person name="Staisch J.E."/>
            <person name="Chamberlin H.M."/>
            <person name="Gupta B.P."/>
            <person name="Miller R.D."/>
            <person name="Baird S.E."/>
            <person name="Haag E.S."/>
        </authorList>
    </citation>
    <scope>NUCLEOTIDE SEQUENCE [LARGE SCALE GENOMIC DNA]</scope>
    <source>
        <strain evidence="8 9">AF16</strain>
    </source>
</reference>
<protein>
    <submittedName>
        <fullName evidence="8">Protein CBG05207</fullName>
    </submittedName>
</protein>
<proteinExistence type="predicted"/>
<gene>
    <name evidence="8 10" type="ORF">CBG05207</name>
    <name evidence="8" type="ORF">CBG_05207</name>
</gene>
<dbReference type="HOGENOM" id="CLU_009646_2_1_1"/>
<evidence type="ECO:0000313" key="10">
    <source>
        <dbReference type="WormBase" id="CBG05207"/>
    </source>
</evidence>
<sequence>MGLSRVWSTTDKDGPTSHINEKGIGWIIAAIFIIGETAGGGMIALSYALTSMGLIPGLILLLLCSGFSLYTALELCWTWKIMQNRWPEYRGDHCRKPYGEMAYRTIGRKMRSFIAFMICITQIGFATVLVLLAAKNLSILLHFFFSLDINQCYLILIVGLAVWPATMLPSPMHFWQAALFSAGSSTFAVILVVIGLAHDAPVCSQDVPHEEPNLLKAFMAFGTFVFAFGGHATLPTIQHDMRKPAHFVHSVVLAIIFCTCLYLCIAVGGYLVYGSTVGEAIIPSLQIKWIQQTVNLMIAVHVITTIVIVMSPPIQQVEALLKVPHKFGIKRFLVRTVLFWFVIFIGLSIPHFGPVLDLVRFRNSPLIGHIILKTTITFQIGASTMVLMTLILPPIFYLSIRTQEVIWLQENEKNEDVAEPHHERVTFKEILRLTPKPILALNAAVLIFGIIGGTLSTITSLIRLADSDMAAPCYWQYFTKGLPFSGDNTGSVSCCGTYRNLTVSGQSPIGYCSHPDF</sequence>
<feature type="transmembrane region" description="Helical" evidence="6">
    <location>
        <begin position="54"/>
        <end position="77"/>
    </location>
</feature>
<dbReference type="OMA" id="HVITTIV"/>
<comment type="subcellular location">
    <subcellularLocation>
        <location evidence="1">Membrane</location>
    </subcellularLocation>
</comment>
<evidence type="ECO:0000256" key="3">
    <source>
        <dbReference type="ARBA" id="ARBA00022692"/>
    </source>
</evidence>
<dbReference type="WormBase" id="CBG05207">
    <property type="protein sequence ID" value="CBP07010"/>
    <property type="gene ID" value="WBGene00027719"/>
</dbReference>
<evidence type="ECO:0000313" key="9">
    <source>
        <dbReference type="Proteomes" id="UP000008549"/>
    </source>
</evidence>
<feature type="transmembrane region" description="Helical" evidence="6">
    <location>
        <begin position="376"/>
        <end position="398"/>
    </location>
</feature>
<organism evidence="8 9">
    <name type="scientific">Caenorhabditis briggsae</name>
    <dbReference type="NCBI Taxonomy" id="6238"/>
    <lineage>
        <taxon>Eukaryota</taxon>
        <taxon>Metazoa</taxon>
        <taxon>Ecdysozoa</taxon>
        <taxon>Nematoda</taxon>
        <taxon>Chromadorea</taxon>
        <taxon>Rhabditida</taxon>
        <taxon>Rhabditina</taxon>
        <taxon>Rhabditomorpha</taxon>
        <taxon>Rhabditoidea</taxon>
        <taxon>Rhabditidae</taxon>
        <taxon>Peloderinae</taxon>
        <taxon>Caenorhabditis</taxon>
    </lineage>
</organism>
<feature type="transmembrane region" description="Helical" evidence="6">
    <location>
        <begin position="332"/>
        <end position="356"/>
    </location>
</feature>
<dbReference type="AlphaFoldDB" id="A8WZD9"/>
<dbReference type="RefSeq" id="XP_045092880.1">
    <property type="nucleotide sequence ID" value="XM_045243669.1"/>
</dbReference>
<feature type="transmembrane region" description="Helical" evidence="6">
    <location>
        <begin position="293"/>
        <end position="311"/>
    </location>
</feature>
<dbReference type="InParanoid" id="A8WZD9"/>
<dbReference type="STRING" id="6238.A8WZD9"/>
<dbReference type="Pfam" id="PF01490">
    <property type="entry name" value="Aa_trans"/>
    <property type="match status" value="1"/>
</dbReference>
<dbReference type="FunFam" id="1.20.1740.10:FF:000052">
    <property type="entry name" value="Lysine histidine transporter-like 3"/>
    <property type="match status" value="1"/>
</dbReference>
<feature type="domain" description="Amino acid transporter transmembrane" evidence="7">
    <location>
        <begin position="23"/>
        <end position="359"/>
    </location>
</feature>
<reference evidence="8 9" key="1">
    <citation type="journal article" date="2003" name="PLoS Biol.">
        <title>The genome sequence of Caenorhabditis briggsae: a platform for comparative genomics.</title>
        <authorList>
            <person name="Stein L.D."/>
            <person name="Bao Z."/>
            <person name="Blasiar D."/>
            <person name="Blumenthal T."/>
            <person name="Brent M.R."/>
            <person name="Chen N."/>
            <person name="Chinwalla A."/>
            <person name="Clarke L."/>
            <person name="Clee C."/>
            <person name="Coghlan A."/>
            <person name="Coulson A."/>
            <person name="D'Eustachio P."/>
            <person name="Fitch D.H."/>
            <person name="Fulton L.A."/>
            <person name="Fulton R.E."/>
            <person name="Griffiths-Jones S."/>
            <person name="Harris T.W."/>
            <person name="Hillier L.W."/>
            <person name="Kamath R."/>
            <person name="Kuwabara P.E."/>
            <person name="Mardis E.R."/>
            <person name="Marra M.A."/>
            <person name="Miner T.L."/>
            <person name="Minx P."/>
            <person name="Mullikin J.C."/>
            <person name="Plumb R.W."/>
            <person name="Rogers J."/>
            <person name="Schein J.E."/>
            <person name="Sohrmann M."/>
            <person name="Spieth J."/>
            <person name="Stajich J.E."/>
            <person name="Wei C."/>
            <person name="Willey D."/>
            <person name="Wilson R.K."/>
            <person name="Durbin R."/>
            <person name="Waterston R.H."/>
        </authorList>
    </citation>
    <scope>NUCLEOTIDE SEQUENCE [LARGE SCALE GENOMIC DNA]</scope>
    <source>
        <strain evidence="8 9">AF16</strain>
    </source>
</reference>
<keyword evidence="9" id="KW-1185">Reference proteome</keyword>
<evidence type="ECO:0000313" key="8">
    <source>
        <dbReference type="EMBL" id="CAP25749.2"/>
    </source>
</evidence>
<dbReference type="eggNOG" id="KOG1303">
    <property type="taxonomic scope" value="Eukaryota"/>
</dbReference>
<evidence type="ECO:0000259" key="7">
    <source>
        <dbReference type="Pfam" id="PF01490"/>
    </source>
</evidence>
<dbReference type="PANTHER" id="PTHR48017">
    <property type="entry name" value="OS05G0424000 PROTEIN-RELATED"/>
    <property type="match status" value="1"/>
</dbReference>
<keyword evidence="2" id="KW-0813">Transport</keyword>
<name>A8WZD9_CAEBR</name>
<feature type="transmembrane region" description="Helical" evidence="6">
    <location>
        <begin position="174"/>
        <end position="197"/>
    </location>
</feature>
<dbReference type="GeneID" id="8583285"/>
<dbReference type="CTD" id="8583285"/>